<feature type="compositionally biased region" description="Gly residues" evidence="1">
    <location>
        <begin position="449"/>
        <end position="464"/>
    </location>
</feature>
<feature type="compositionally biased region" description="Low complexity" evidence="1">
    <location>
        <begin position="472"/>
        <end position="505"/>
    </location>
</feature>
<evidence type="ECO:0000256" key="1">
    <source>
        <dbReference type="SAM" id="MobiDB-lite"/>
    </source>
</evidence>
<protein>
    <submittedName>
        <fullName evidence="2">Uncharacterized protein</fullName>
    </submittedName>
</protein>
<feature type="compositionally biased region" description="Low complexity" evidence="1">
    <location>
        <begin position="438"/>
        <end position="448"/>
    </location>
</feature>
<feature type="compositionally biased region" description="Low complexity" evidence="1">
    <location>
        <begin position="532"/>
        <end position="541"/>
    </location>
</feature>
<feature type="region of interest" description="Disordered" evidence="1">
    <location>
        <begin position="237"/>
        <end position="555"/>
    </location>
</feature>
<gene>
    <name evidence="2" type="ORF">MRATA1EN1_LOCUS14775</name>
</gene>
<name>A0ABN8YZF0_RANTA</name>
<feature type="compositionally biased region" description="Gly residues" evidence="1">
    <location>
        <begin position="542"/>
        <end position="555"/>
    </location>
</feature>
<organism evidence="2 3">
    <name type="scientific">Rangifer tarandus platyrhynchus</name>
    <name type="common">Svalbard reindeer</name>
    <dbReference type="NCBI Taxonomy" id="3082113"/>
    <lineage>
        <taxon>Eukaryota</taxon>
        <taxon>Metazoa</taxon>
        <taxon>Chordata</taxon>
        <taxon>Craniata</taxon>
        <taxon>Vertebrata</taxon>
        <taxon>Euteleostomi</taxon>
        <taxon>Mammalia</taxon>
        <taxon>Eutheria</taxon>
        <taxon>Laurasiatheria</taxon>
        <taxon>Artiodactyla</taxon>
        <taxon>Ruminantia</taxon>
        <taxon>Pecora</taxon>
        <taxon>Cervidae</taxon>
        <taxon>Odocoileinae</taxon>
        <taxon>Rangifer</taxon>
    </lineage>
</organism>
<reference evidence="2" key="1">
    <citation type="submission" date="2023-04" db="EMBL/GenBank/DDBJ databases">
        <authorList>
            <consortium name="ELIXIR-Norway"/>
        </authorList>
    </citation>
    <scope>NUCLEOTIDE SEQUENCE [LARGE SCALE GENOMIC DNA]</scope>
</reference>
<feature type="compositionally biased region" description="Low complexity" evidence="1">
    <location>
        <begin position="286"/>
        <end position="299"/>
    </location>
</feature>
<sequence>MREGNAGRPPRGSHGAFGVALHSSGGHGLGRRRTADPPTAGCRRANLGPACEHGLLQLRGLAASLALGPALLSSPSVPASPASWRAGWAGPRAAPAMALSVPDSDTVWREKAMAAGRVCVVGRALIFPWAEHTPSNALSSRKSWERGGTKALSAVPPKSVDFMACAVDCNWEHGLSPQGAGDHGPLGHVSDHQGLEMLADVLAAPWGRPGAVGGGWSDSTAPPGAWARCPSLVSVPRPPPRATLPPVDAPSQPAFPFPHPRQSGVPGTRSFPARPWPCALPRLEGTPRLGPGSRPSSSRGPDRAGLREGRRGLASVARAAGGNTHTARRLAPAPPRLRPSPSKRGRTRAQVQPHAACSHGRCAHPGDLEPPRTPAPASVSPLAPPPWDRRWAAPAESGPTPAPAGSQSGPAVRGLCPRAGWGRGRGFLEEPPPPPPLSSRRSCPAPGRGQRGGACRGGAAGTGAGRRRRAGAGDATAPRRGQRAAGAVAAASALPGATSLGALARRTGRRRTARPQVPGGGRAGARGGPGAGLPLRAAADGEGPGGACAGPRGAG</sequence>
<feature type="region of interest" description="Disordered" evidence="1">
    <location>
        <begin position="1"/>
        <end position="41"/>
    </location>
</feature>
<feature type="compositionally biased region" description="Basic and acidic residues" evidence="1">
    <location>
        <begin position="300"/>
        <end position="311"/>
    </location>
</feature>
<dbReference type="Proteomes" id="UP001176941">
    <property type="component" value="Chromosome 25"/>
</dbReference>
<accession>A0ABN8YZF0</accession>
<feature type="compositionally biased region" description="Gly residues" evidence="1">
    <location>
        <begin position="518"/>
        <end position="531"/>
    </location>
</feature>
<evidence type="ECO:0000313" key="2">
    <source>
        <dbReference type="EMBL" id="CAI9165813.1"/>
    </source>
</evidence>
<dbReference type="EMBL" id="OX459961">
    <property type="protein sequence ID" value="CAI9165813.1"/>
    <property type="molecule type" value="Genomic_DNA"/>
</dbReference>
<proteinExistence type="predicted"/>
<evidence type="ECO:0000313" key="3">
    <source>
        <dbReference type="Proteomes" id="UP001176941"/>
    </source>
</evidence>
<keyword evidence="3" id="KW-1185">Reference proteome</keyword>